<evidence type="ECO:0000256" key="1">
    <source>
        <dbReference type="SAM" id="Phobius"/>
    </source>
</evidence>
<evidence type="ECO:0000313" key="3">
    <source>
        <dbReference type="Proteomes" id="UP001642484"/>
    </source>
</evidence>
<gene>
    <name evidence="2" type="ORF">CCMP2556_LOCUS46328</name>
</gene>
<protein>
    <submittedName>
        <fullName evidence="2">Uncharacterized protein</fullName>
    </submittedName>
</protein>
<proteinExistence type="predicted"/>
<reference evidence="2 3" key="1">
    <citation type="submission" date="2024-02" db="EMBL/GenBank/DDBJ databases">
        <authorList>
            <person name="Chen Y."/>
            <person name="Shah S."/>
            <person name="Dougan E. K."/>
            <person name="Thang M."/>
            <person name="Chan C."/>
        </authorList>
    </citation>
    <scope>NUCLEOTIDE SEQUENCE [LARGE SCALE GENOMIC DNA]</scope>
</reference>
<evidence type="ECO:0000313" key="2">
    <source>
        <dbReference type="EMBL" id="CAK9097662.1"/>
    </source>
</evidence>
<comment type="caution">
    <text evidence="2">The sequence shown here is derived from an EMBL/GenBank/DDBJ whole genome shotgun (WGS) entry which is preliminary data.</text>
</comment>
<keyword evidence="1" id="KW-0472">Membrane</keyword>
<keyword evidence="1" id="KW-0812">Transmembrane</keyword>
<sequence length="154" mass="17146">MPLLLFGAYFSPKEGCIPFHGHQVVLGSCEETTRLDMVLVKASFGIASFDPSAGASWFGSSSPCHEEFMAMSIVFTVAMNVYIGLLSELYDKAVERKNGLYNHWLASTAYRFLCRSVCLCRFGRCVPEDKGPGQHQSGLMWFAYEEDHLLDVAT</sequence>
<organism evidence="2 3">
    <name type="scientific">Durusdinium trenchii</name>
    <dbReference type="NCBI Taxonomy" id="1381693"/>
    <lineage>
        <taxon>Eukaryota</taxon>
        <taxon>Sar</taxon>
        <taxon>Alveolata</taxon>
        <taxon>Dinophyceae</taxon>
        <taxon>Suessiales</taxon>
        <taxon>Symbiodiniaceae</taxon>
        <taxon>Durusdinium</taxon>
    </lineage>
</organism>
<dbReference type="EMBL" id="CAXAMN010025761">
    <property type="protein sequence ID" value="CAK9097662.1"/>
    <property type="molecule type" value="Genomic_DNA"/>
</dbReference>
<keyword evidence="1" id="KW-1133">Transmembrane helix</keyword>
<name>A0ABP0RAP7_9DINO</name>
<accession>A0ABP0RAP7</accession>
<keyword evidence="3" id="KW-1185">Reference proteome</keyword>
<feature type="transmembrane region" description="Helical" evidence="1">
    <location>
        <begin position="68"/>
        <end position="87"/>
    </location>
</feature>
<dbReference type="Proteomes" id="UP001642484">
    <property type="component" value="Unassembled WGS sequence"/>
</dbReference>